<name>A0ABY3XAJ3_9GAMM</name>
<dbReference type="InterPro" id="IPR020802">
    <property type="entry name" value="TesA-like"/>
</dbReference>
<dbReference type="InterPro" id="IPR009081">
    <property type="entry name" value="PP-bd_ACP"/>
</dbReference>
<accession>A0ABY3XAJ3</accession>
<keyword evidence="4" id="KW-0597">Phosphoprotein</keyword>
<evidence type="ECO:0000256" key="4">
    <source>
        <dbReference type="ARBA" id="ARBA00022553"/>
    </source>
</evidence>
<proteinExistence type="inferred from homology"/>
<dbReference type="CDD" id="cd20625">
    <property type="entry name" value="CYP164-like"/>
    <property type="match status" value="1"/>
</dbReference>
<organism evidence="6 7">
    <name type="scientific">Lysobacter gummosus</name>
    <dbReference type="NCBI Taxonomy" id="262324"/>
    <lineage>
        <taxon>Bacteria</taxon>
        <taxon>Pseudomonadati</taxon>
        <taxon>Pseudomonadota</taxon>
        <taxon>Gammaproteobacteria</taxon>
        <taxon>Lysobacterales</taxon>
        <taxon>Lysobacteraceae</taxon>
        <taxon>Lysobacter</taxon>
    </lineage>
</organism>
<evidence type="ECO:0000313" key="6">
    <source>
        <dbReference type="EMBL" id="UNP29593.1"/>
    </source>
</evidence>
<reference evidence="6 7" key="1">
    <citation type="submission" date="2022-03" db="EMBL/GenBank/DDBJ databases">
        <title>Complete genome sequence of Lysobacter capsici VKM B-2533 and Lysobacter gummosus 10.1.1, promising sources of lytic agents.</title>
        <authorList>
            <person name="Tarlachkov S.V."/>
            <person name="Kudryakova I.V."/>
            <person name="Afoshin A.S."/>
            <person name="Leontyevskaya E.A."/>
            <person name="Leontyevskaya N.V."/>
        </authorList>
    </citation>
    <scope>NUCLEOTIDE SEQUENCE [LARGE SCALE GENOMIC DNA]</scope>
    <source>
        <strain evidence="6 7">10.1.1</strain>
    </source>
</reference>
<dbReference type="SUPFAM" id="SSF47336">
    <property type="entry name" value="ACP-like"/>
    <property type="match status" value="1"/>
</dbReference>
<dbReference type="InterPro" id="IPR036736">
    <property type="entry name" value="ACP-like_sf"/>
</dbReference>
<dbReference type="Pfam" id="PF00550">
    <property type="entry name" value="PP-binding"/>
    <property type="match status" value="1"/>
</dbReference>
<dbReference type="PROSITE" id="PS00086">
    <property type="entry name" value="CYTOCHROME_P450"/>
    <property type="match status" value="1"/>
</dbReference>
<evidence type="ECO:0000256" key="3">
    <source>
        <dbReference type="ARBA" id="ARBA00022450"/>
    </source>
</evidence>
<dbReference type="InterPro" id="IPR020806">
    <property type="entry name" value="PKS_PP-bd"/>
</dbReference>
<dbReference type="InterPro" id="IPR017972">
    <property type="entry name" value="Cyt_P450_CS"/>
</dbReference>
<feature type="domain" description="Carrier" evidence="5">
    <location>
        <begin position="32"/>
        <end position="109"/>
    </location>
</feature>
<dbReference type="SMART" id="SM00824">
    <property type="entry name" value="PKS_TE"/>
    <property type="match status" value="1"/>
</dbReference>
<dbReference type="PROSITE" id="PS50075">
    <property type="entry name" value="CARRIER"/>
    <property type="match status" value="1"/>
</dbReference>
<comment type="cofactor">
    <cofactor evidence="1">
        <name>heme</name>
        <dbReference type="ChEBI" id="CHEBI:30413"/>
    </cofactor>
</comment>
<dbReference type="SUPFAM" id="SSF48264">
    <property type="entry name" value="Cytochrome P450"/>
    <property type="match status" value="1"/>
</dbReference>
<dbReference type="Pfam" id="PF00975">
    <property type="entry name" value="Thioesterase"/>
    <property type="match status" value="1"/>
</dbReference>
<dbReference type="SUPFAM" id="SSF53474">
    <property type="entry name" value="alpha/beta-Hydrolases"/>
    <property type="match status" value="1"/>
</dbReference>
<dbReference type="Gene3D" id="3.40.50.1820">
    <property type="entry name" value="alpha/beta hydrolase"/>
    <property type="match status" value="1"/>
</dbReference>
<dbReference type="InterPro" id="IPR001128">
    <property type="entry name" value="Cyt_P450"/>
</dbReference>
<dbReference type="Gene3D" id="1.10.1200.10">
    <property type="entry name" value="ACP-like"/>
    <property type="match status" value="1"/>
</dbReference>
<evidence type="ECO:0000313" key="7">
    <source>
        <dbReference type="Proteomes" id="UP000829194"/>
    </source>
</evidence>
<comment type="similarity">
    <text evidence="2">Belongs to the cytochrome P450 family.</text>
</comment>
<dbReference type="Gene3D" id="1.10.630.10">
    <property type="entry name" value="Cytochrome P450"/>
    <property type="match status" value="1"/>
</dbReference>
<dbReference type="InterPro" id="IPR036396">
    <property type="entry name" value="Cyt_P450_sf"/>
</dbReference>
<evidence type="ECO:0000259" key="5">
    <source>
        <dbReference type="PROSITE" id="PS50075"/>
    </source>
</evidence>
<evidence type="ECO:0000256" key="2">
    <source>
        <dbReference type="ARBA" id="ARBA00010617"/>
    </source>
</evidence>
<dbReference type="PANTHER" id="PTHR46696:SF1">
    <property type="entry name" value="CYTOCHROME P450 YJIB-RELATED"/>
    <property type="match status" value="1"/>
</dbReference>
<evidence type="ECO:0000256" key="1">
    <source>
        <dbReference type="ARBA" id="ARBA00001971"/>
    </source>
</evidence>
<dbReference type="Pfam" id="PF00067">
    <property type="entry name" value="p450"/>
    <property type="match status" value="1"/>
</dbReference>
<dbReference type="Proteomes" id="UP000829194">
    <property type="component" value="Chromosome"/>
</dbReference>
<dbReference type="PANTHER" id="PTHR46696">
    <property type="entry name" value="P450, PUTATIVE (EUROFUNG)-RELATED"/>
    <property type="match status" value="1"/>
</dbReference>
<dbReference type="InterPro" id="IPR001031">
    <property type="entry name" value="Thioesterase"/>
</dbReference>
<keyword evidence="7" id="KW-1185">Reference proteome</keyword>
<dbReference type="InterPro" id="IPR002397">
    <property type="entry name" value="Cyt_P450_B"/>
</dbReference>
<sequence>MERADPGVNIKGSVGESDIDVANGERRLGAIERRREIAEDIAGEVGRLTRAKEVALRPDTLLSDVGIDSLGSMELLGYIERKFGVAIPISTLLGSTSFDELVTKIEQLQGSAGAVDGKIHSAELLHPRAWDRKARATLLRDWRIAAPLFLIPGLNGTTYYLSSLCKALHTNRACIAFQMPGVDGLEPPLGSIEEIARRHVDEMRAIQPHGPYAIAGHSFGGVVAYEMAQMLAEQGQQVAPLMLLDSPNSESEDEALQDDEVMALFEVIGVYCRFSERPLKPIRAERLSGLPVDEQLQLLWSLLASYPTAAHVIATYRKGFVAMTRYRPRPYGGPVILFRSAEGFPAEAMHPERRVRSQFDSSTLGWGGLCADLRIVETPGDHFSMVMPPHSAELGAAMQEPLNTAADMLIDFDRLRPAAVVTKVGRALRVDGARVHFDPHHPDFREDPYPFLNQLREHTPIFQDALSQWWVTRHADVSAGLRNRLLSVDARAIDHVEGIGSESARPSALSSWFRNQDASALAQLYNKFLLFIDAPRHTVLRKVFSPSFSHESIRGLADCIDERVETLMADMRAKSQPDLMRDLALPLPVGIISLIYGVPDADSAQVTQWARDLAAGLDSGMSLQAMRKAERSAEEFTRYLHGHVQRLRKTPPHTPGGARLDVNDAIAQGITPDELVAHIAMSYLAGFETTTNSIGNGALALLRHPDQLERLRSDPGLAENASEELLRYDCPVMFVMRFALEDLEVAGQRIPRGSSITFMLASANRDPAAFHDPDRLDLARSARHHVAFSNGAHYCLGAPLARLELQRVFVALSRQRFQPVPGGLAWRDAYTFRALERFPIAWC</sequence>
<protein>
    <submittedName>
        <fullName evidence="6">Cytochrome P450</fullName>
    </submittedName>
</protein>
<dbReference type="RefSeq" id="WP_057945056.1">
    <property type="nucleotide sequence ID" value="NZ_CP011131.1"/>
</dbReference>
<gene>
    <name evidence="6" type="ORF">MOV92_24595</name>
</gene>
<dbReference type="InterPro" id="IPR029058">
    <property type="entry name" value="AB_hydrolase_fold"/>
</dbReference>
<keyword evidence="3" id="KW-0596">Phosphopantetheine</keyword>
<dbReference type="PRINTS" id="PR00359">
    <property type="entry name" value="BP450"/>
</dbReference>
<dbReference type="EMBL" id="CP093547">
    <property type="protein sequence ID" value="UNP29593.1"/>
    <property type="molecule type" value="Genomic_DNA"/>
</dbReference>
<dbReference type="SMART" id="SM00823">
    <property type="entry name" value="PKS_PP"/>
    <property type="match status" value="1"/>
</dbReference>